<dbReference type="PANTHER" id="PTHR42643">
    <property type="entry name" value="IONOTROPIC RECEPTOR 20A-RELATED"/>
    <property type="match status" value="1"/>
</dbReference>
<evidence type="ECO:0000256" key="4">
    <source>
        <dbReference type="ARBA" id="ARBA00022692"/>
    </source>
</evidence>
<evidence type="ECO:0000256" key="10">
    <source>
        <dbReference type="SAM" id="Phobius"/>
    </source>
</evidence>
<dbReference type="Proteomes" id="UP000440578">
    <property type="component" value="Unassembled WGS sequence"/>
</dbReference>
<dbReference type="GO" id="GO:0015276">
    <property type="term" value="F:ligand-gated monoatomic ion channel activity"/>
    <property type="evidence" value="ECO:0007669"/>
    <property type="project" value="InterPro"/>
</dbReference>
<evidence type="ECO:0000313" key="13">
    <source>
        <dbReference type="Proteomes" id="UP000440578"/>
    </source>
</evidence>
<comment type="caution">
    <text evidence="12">The sequence shown here is derived from an EMBL/GenBank/DDBJ whole genome shotgun (WGS) entry which is preliminary data.</text>
</comment>
<feature type="domain" description="Ionotropic glutamate receptor C-terminal" evidence="11">
    <location>
        <begin position="378"/>
        <end position="627"/>
    </location>
</feature>
<dbReference type="InterPro" id="IPR052192">
    <property type="entry name" value="Insect_Ionotropic_Sensory_Rcpt"/>
</dbReference>
<evidence type="ECO:0000256" key="6">
    <source>
        <dbReference type="ARBA" id="ARBA00023136"/>
    </source>
</evidence>
<evidence type="ECO:0000256" key="3">
    <source>
        <dbReference type="ARBA" id="ARBA00022475"/>
    </source>
</evidence>
<dbReference type="Gene3D" id="3.40.190.10">
    <property type="entry name" value="Periplasmic binding protein-like II"/>
    <property type="match status" value="1"/>
</dbReference>
<feature type="compositionally biased region" description="Polar residues" evidence="9">
    <location>
        <begin position="352"/>
        <end position="375"/>
    </location>
</feature>
<evidence type="ECO:0000256" key="2">
    <source>
        <dbReference type="ARBA" id="ARBA00008685"/>
    </source>
</evidence>
<keyword evidence="7 12" id="KW-0675">Receptor</keyword>
<dbReference type="InterPro" id="IPR001320">
    <property type="entry name" value="Iontro_rcpt_C"/>
</dbReference>
<feature type="transmembrane region" description="Helical" evidence="10">
    <location>
        <begin position="416"/>
        <end position="434"/>
    </location>
</feature>
<dbReference type="Gene3D" id="1.10.287.70">
    <property type="match status" value="1"/>
</dbReference>
<dbReference type="GO" id="GO:0005886">
    <property type="term" value="C:plasma membrane"/>
    <property type="evidence" value="ECO:0007669"/>
    <property type="project" value="UniProtKB-SubCell"/>
</dbReference>
<dbReference type="OrthoDB" id="6382723at2759"/>
<feature type="transmembrane region" description="Helical" evidence="10">
    <location>
        <begin position="311"/>
        <end position="336"/>
    </location>
</feature>
<dbReference type="EMBL" id="VIIS01001361">
    <property type="protein sequence ID" value="KAF0299480.1"/>
    <property type="molecule type" value="Genomic_DNA"/>
</dbReference>
<evidence type="ECO:0000256" key="8">
    <source>
        <dbReference type="ARBA" id="ARBA00023180"/>
    </source>
</evidence>
<evidence type="ECO:0000256" key="9">
    <source>
        <dbReference type="SAM" id="MobiDB-lite"/>
    </source>
</evidence>
<accession>A0A6A4W730</accession>
<name>A0A6A4W730_AMPAM</name>
<feature type="transmembrane region" description="Helical" evidence="10">
    <location>
        <begin position="620"/>
        <end position="640"/>
    </location>
</feature>
<dbReference type="Pfam" id="PF00060">
    <property type="entry name" value="Lig_chan"/>
    <property type="match status" value="1"/>
</dbReference>
<reference evidence="12 13" key="1">
    <citation type="submission" date="2019-07" db="EMBL/GenBank/DDBJ databases">
        <title>Draft genome assembly of a fouling barnacle, Amphibalanus amphitrite (Darwin, 1854): The first reference genome for Thecostraca.</title>
        <authorList>
            <person name="Kim W."/>
        </authorList>
    </citation>
    <scope>NUCLEOTIDE SEQUENCE [LARGE SCALE GENOMIC DNA]</scope>
    <source>
        <strain evidence="12">SNU_AA5</strain>
        <tissue evidence="12">Soma without cirri and trophi</tissue>
    </source>
</reference>
<evidence type="ECO:0000313" key="12">
    <source>
        <dbReference type="EMBL" id="KAF0299480.1"/>
    </source>
</evidence>
<dbReference type="GO" id="GO:0050906">
    <property type="term" value="P:detection of stimulus involved in sensory perception"/>
    <property type="evidence" value="ECO:0007669"/>
    <property type="project" value="UniProtKB-ARBA"/>
</dbReference>
<dbReference type="PANTHER" id="PTHR42643:SF38">
    <property type="entry name" value="IONOTROPIC RECEPTOR 100A"/>
    <property type="match status" value="1"/>
</dbReference>
<comment type="similarity">
    <text evidence="2">Belongs to the glutamate-gated ion channel (TC 1.A.10.1) family.</text>
</comment>
<evidence type="ECO:0000256" key="7">
    <source>
        <dbReference type="ARBA" id="ARBA00023170"/>
    </source>
</evidence>
<evidence type="ECO:0000256" key="5">
    <source>
        <dbReference type="ARBA" id="ARBA00022989"/>
    </source>
</evidence>
<keyword evidence="3" id="KW-1003">Cell membrane</keyword>
<organism evidence="12 13">
    <name type="scientific">Amphibalanus amphitrite</name>
    <name type="common">Striped barnacle</name>
    <name type="synonym">Balanus amphitrite</name>
    <dbReference type="NCBI Taxonomy" id="1232801"/>
    <lineage>
        <taxon>Eukaryota</taxon>
        <taxon>Metazoa</taxon>
        <taxon>Ecdysozoa</taxon>
        <taxon>Arthropoda</taxon>
        <taxon>Crustacea</taxon>
        <taxon>Multicrustacea</taxon>
        <taxon>Cirripedia</taxon>
        <taxon>Thoracica</taxon>
        <taxon>Thoracicalcarea</taxon>
        <taxon>Balanomorpha</taxon>
        <taxon>Balanoidea</taxon>
        <taxon>Balanidae</taxon>
        <taxon>Amphibalaninae</taxon>
        <taxon>Amphibalanus</taxon>
    </lineage>
</organism>
<sequence length="676" mass="74388">MYSVHRTVLHAAFSIPCGKKRPIHLVSDPAVFSSEIAAAVGSSGLPSPVSIAEVAPAELQEEVRSALWRRAMPVLAALPPLPPAAPSTVLLAGPLQHVTAAYRRLAQQPAAGSQQLHWLLAVPADAQRARAALQPVLRESQRALVLACVNASCARLAATSPGWGGVRLLPWPAGGAEPDWRLRQLGGRTLRVLAPMRRKLPPECSSSTISAYRTPQGKKRLCGYLGQVLNIISEKFNFRMKLIRKGGCGKLKSDGTMDGRPQWLLEGRGDLAAGTCTLDVQRSTAVYMGEWFYSDTTSIAVGRPGHHHTDFLVFGVLTDPVWALTAFYIVLFALLLKMAEMIGHAIRGCITQKPQDGNQNRPKSESGNGSSSQPNGHEPGNVHRPVASLVDYIQQSVRMFLGQGDDVTSALPATRLLMIFVYMTTVTLMSIYSGNLTAFFSIRRDAAAIDNLEDLAASPIEPHVTFGQSHYYIFENATTGARGQIWRKMQECEDCVHRSYKTTETIDFVARMVRGERALFQSQRSLLKRADQYLEHTNQSASALCPLHLARQALRRDFYSLMFPHHSPYSALFDRAIRQLRYQGVIESIFAQVAANKCTRTAAPHYEVTSLDWHLLAGAFYVWAAGLAAATVVWVLEWCTGGRCCRPRRRQEQEGEKKGAMCEGETMLEIVNSSSL</sequence>
<protein>
    <submittedName>
        <fullName evidence="12">Glutamate receptor 1</fullName>
    </submittedName>
</protein>
<dbReference type="AlphaFoldDB" id="A0A6A4W730"/>
<comment type="subcellular location">
    <subcellularLocation>
        <location evidence="1">Cell membrane</location>
        <topology evidence="1">Multi-pass membrane protein</topology>
    </subcellularLocation>
</comment>
<keyword evidence="4 10" id="KW-0812">Transmembrane</keyword>
<feature type="region of interest" description="Disordered" evidence="9">
    <location>
        <begin position="352"/>
        <end position="381"/>
    </location>
</feature>
<evidence type="ECO:0000256" key="1">
    <source>
        <dbReference type="ARBA" id="ARBA00004651"/>
    </source>
</evidence>
<keyword evidence="6 10" id="KW-0472">Membrane</keyword>
<gene>
    <name evidence="12" type="primary">GluRIA_3</name>
    <name evidence="12" type="ORF">FJT64_027764</name>
</gene>
<proteinExistence type="inferred from homology"/>
<dbReference type="SUPFAM" id="SSF53850">
    <property type="entry name" value="Periplasmic binding protein-like II"/>
    <property type="match status" value="1"/>
</dbReference>
<keyword evidence="5 10" id="KW-1133">Transmembrane helix</keyword>
<keyword evidence="13" id="KW-1185">Reference proteome</keyword>
<evidence type="ECO:0000259" key="11">
    <source>
        <dbReference type="Pfam" id="PF00060"/>
    </source>
</evidence>
<keyword evidence="8" id="KW-0325">Glycoprotein</keyword>